<sequence>MPLGQLVSPIDLVNYVGVIVKALEEGLFHWGISGVLAKLFERLEIGNDLSLCYFDRYERELREVS</sequence>
<dbReference type="InParanoid" id="A0A2P5E7W7"/>
<accession>A0A2P5E7W7</accession>
<evidence type="ECO:0000313" key="1">
    <source>
        <dbReference type="EMBL" id="PON81653.1"/>
    </source>
</evidence>
<dbReference type="AlphaFoldDB" id="A0A2P5E7W7"/>
<name>A0A2P5E7W7_TREOI</name>
<dbReference type="EMBL" id="JXTC01000211">
    <property type="protein sequence ID" value="PON81653.1"/>
    <property type="molecule type" value="Genomic_DNA"/>
</dbReference>
<evidence type="ECO:0000313" key="2">
    <source>
        <dbReference type="Proteomes" id="UP000237000"/>
    </source>
</evidence>
<gene>
    <name evidence="1" type="ORF">TorRG33x02_225460</name>
</gene>
<proteinExistence type="predicted"/>
<protein>
    <submittedName>
        <fullName evidence="1">Uncharacterized protein</fullName>
    </submittedName>
</protein>
<organism evidence="1 2">
    <name type="scientific">Trema orientale</name>
    <name type="common">Charcoal tree</name>
    <name type="synonym">Celtis orientalis</name>
    <dbReference type="NCBI Taxonomy" id="63057"/>
    <lineage>
        <taxon>Eukaryota</taxon>
        <taxon>Viridiplantae</taxon>
        <taxon>Streptophyta</taxon>
        <taxon>Embryophyta</taxon>
        <taxon>Tracheophyta</taxon>
        <taxon>Spermatophyta</taxon>
        <taxon>Magnoliopsida</taxon>
        <taxon>eudicotyledons</taxon>
        <taxon>Gunneridae</taxon>
        <taxon>Pentapetalae</taxon>
        <taxon>rosids</taxon>
        <taxon>fabids</taxon>
        <taxon>Rosales</taxon>
        <taxon>Cannabaceae</taxon>
        <taxon>Trema</taxon>
    </lineage>
</organism>
<keyword evidence="2" id="KW-1185">Reference proteome</keyword>
<comment type="caution">
    <text evidence="1">The sequence shown here is derived from an EMBL/GenBank/DDBJ whole genome shotgun (WGS) entry which is preliminary data.</text>
</comment>
<dbReference type="Proteomes" id="UP000237000">
    <property type="component" value="Unassembled WGS sequence"/>
</dbReference>
<reference evidence="2" key="1">
    <citation type="submission" date="2016-06" db="EMBL/GenBank/DDBJ databases">
        <title>Parallel loss of symbiosis genes in relatives of nitrogen-fixing non-legume Parasponia.</title>
        <authorList>
            <person name="Van Velzen R."/>
            <person name="Holmer R."/>
            <person name="Bu F."/>
            <person name="Rutten L."/>
            <person name="Van Zeijl A."/>
            <person name="Liu W."/>
            <person name="Santuari L."/>
            <person name="Cao Q."/>
            <person name="Sharma T."/>
            <person name="Shen D."/>
            <person name="Roswanjaya Y."/>
            <person name="Wardhani T."/>
            <person name="Kalhor M.S."/>
            <person name="Jansen J."/>
            <person name="Van den Hoogen J."/>
            <person name="Gungor B."/>
            <person name="Hartog M."/>
            <person name="Hontelez J."/>
            <person name="Verver J."/>
            <person name="Yang W.-C."/>
            <person name="Schijlen E."/>
            <person name="Repin R."/>
            <person name="Schilthuizen M."/>
            <person name="Schranz E."/>
            <person name="Heidstra R."/>
            <person name="Miyata K."/>
            <person name="Fedorova E."/>
            <person name="Kohlen W."/>
            <person name="Bisseling T."/>
            <person name="Smit S."/>
            <person name="Geurts R."/>
        </authorList>
    </citation>
    <scope>NUCLEOTIDE SEQUENCE [LARGE SCALE GENOMIC DNA]</scope>
    <source>
        <strain evidence="2">cv. RG33-2</strain>
    </source>
</reference>